<sequence length="77" mass="9279">MKLSEQFKLKIQDWGLLYRENEHGFYLYGNLADGMQLYRYFTNEDDADQFMRDGLFFCNDGLWDKYINKPPSSCLNF</sequence>
<dbReference type="EMBL" id="JADEWB010000281">
    <property type="protein sequence ID" value="MBE9239164.1"/>
    <property type="molecule type" value="Genomic_DNA"/>
</dbReference>
<evidence type="ECO:0000313" key="1">
    <source>
        <dbReference type="EMBL" id="MBE9239164.1"/>
    </source>
</evidence>
<organism evidence="1 2">
    <name type="scientific">Sphaerospermopsis aphanizomenoides LEGE 00250</name>
    <dbReference type="NCBI Taxonomy" id="2777972"/>
    <lineage>
        <taxon>Bacteria</taxon>
        <taxon>Bacillati</taxon>
        <taxon>Cyanobacteriota</taxon>
        <taxon>Cyanophyceae</taxon>
        <taxon>Nostocales</taxon>
        <taxon>Aphanizomenonaceae</taxon>
        <taxon>Sphaerospermopsis</taxon>
        <taxon>Sphaerospermopsis aphanizomenoides</taxon>
    </lineage>
</organism>
<reference evidence="1 2" key="1">
    <citation type="submission" date="2020-10" db="EMBL/GenBank/DDBJ databases">
        <authorList>
            <person name="Castelo-Branco R."/>
            <person name="Eusebio N."/>
            <person name="Adriana R."/>
            <person name="Vieira A."/>
            <person name="Brugerolle De Fraissinette N."/>
            <person name="Rezende De Castro R."/>
            <person name="Schneider M.P."/>
            <person name="Vasconcelos V."/>
            <person name="Leao P.N."/>
        </authorList>
    </citation>
    <scope>NUCLEOTIDE SEQUENCE [LARGE SCALE GENOMIC DNA]</scope>
    <source>
        <strain evidence="1 2">LEGE 00250</strain>
    </source>
</reference>
<dbReference type="RefSeq" id="WP_041458717.1">
    <property type="nucleotide sequence ID" value="NZ_JADEWB010000281.1"/>
</dbReference>
<proteinExistence type="predicted"/>
<gene>
    <name evidence="1" type="ORF">IQ227_24930</name>
</gene>
<name>A0ABR9VKX8_9CYAN</name>
<keyword evidence="2" id="KW-1185">Reference proteome</keyword>
<accession>A0ABR9VKX8</accession>
<dbReference type="Proteomes" id="UP000606776">
    <property type="component" value="Unassembled WGS sequence"/>
</dbReference>
<protein>
    <submittedName>
        <fullName evidence="1">Uncharacterized protein</fullName>
    </submittedName>
</protein>
<comment type="caution">
    <text evidence="1">The sequence shown here is derived from an EMBL/GenBank/DDBJ whole genome shotgun (WGS) entry which is preliminary data.</text>
</comment>
<evidence type="ECO:0000313" key="2">
    <source>
        <dbReference type="Proteomes" id="UP000606776"/>
    </source>
</evidence>